<dbReference type="GO" id="GO:0045820">
    <property type="term" value="P:negative regulation of glycolytic process"/>
    <property type="evidence" value="ECO:0007669"/>
    <property type="project" value="TreeGrafter"/>
</dbReference>
<dbReference type="PANTHER" id="PTHR46517">
    <property type="entry name" value="FRUCTOSE-2,6-BISPHOSPHATASE TIGAR"/>
    <property type="match status" value="1"/>
</dbReference>
<dbReference type="GO" id="GO:0043456">
    <property type="term" value="P:regulation of pentose-phosphate shunt"/>
    <property type="evidence" value="ECO:0007669"/>
    <property type="project" value="TreeGrafter"/>
</dbReference>
<reference evidence="4" key="1">
    <citation type="journal article" date="2022" name="Nat. Microbiol.">
        <title>Unique mobile elements and scalable gene flow at the prokaryote-eukaryote boundary revealed by circularized Asgard archaea genomes.</title>
        <authorList>
            <person name="Wu F."/>
            <person name="Speth D.R."/>
            <person name="Philosof A."/>
            <person name="Cremiere A."/>
            <person name="Narayanan A."/>
            <person name="Barco R.A."/>
            <person name="Connon S.A."/>
            <person name="Amend J.P."/>
            <person name="Antoshechkin I.A."/>
            <person name="Orphan V.J."/>
        </authorList>
    </citation>
    <scope>NUCLEOTIDE SEQUENCE</scope>
    <source>
        <strain evidence="4">PM71</strain>
    </source>
</reference>
<keyword evidence="3" id="KW-0472">Membrane</keyword>
<dbReference type="Gene3D" id="3.40.50.1240">
    <property type="entry name" value="Phosphoglycerate mutase-like"/>
    <property type="match status" value="1"/>
</dbReference>
<sequence>MEIYVVRHGETDYNVGAIRFRGRKDIPLSELGIKHAEETGQALAKVPVEAIYYSKLSRTRVSAEKIKVHHPKAIFKEEPYLLDMSFGDWEGKTFDEIFVGEEKEKWFSNPHDFIIPNGETFYTVLDRIHRLFKRLEKQDEKVVVLVTHGAVINLIFVYITRTHPSNFWRVYPKPSSISKIVYENGLFYISQFNNTDHLT</sequence>
<feature type="binding site" evidence="2">
    <location>
        <begin position="7"/>
        <end position="14"/>
    </location>
    <ligand>
        <name>substrate</name>
    </ligand>
</feature>
<evidence type="ECO:0000256" key="2">
    <source>
        <dbReference type="PIRSR" id="PIRSR613078-2"/>
    </source>
</evidence>
<organism evidence="4">
    <name type="scientific">Candidatus Heimdallarchaeum aukensis</name>
    <dbReference type="NCBI Taxonomy" id="2876573"/>
    <lineage>
        <taxon>Archaea</taxon>
        <taxon>Promethearchaeati</taxon>
        <taxon>Candidatus Heimdallarchaeota</taxon>
        <taxon>Candidatus Heimdallarchaeia (ex Rinke et al. 2021) (nom. nud.)</taxon>
        <taxon>Candidatus Heimdallarchaeales</taxon>
        <taxon>Candidatus Heimdallarchaeaceae</taxon>
        <taxon>Candidatus Heimdallarchaeum</taxon>
    </lineage>
</organism>
<dbReference type="InterPro" id="IPR051695">
    <property type="entry name" value="Phosphoglycerate_Mutase"/>
</dbReference>
<dbReference type="PIRSF" id="PIRSF000709">
    <property type="entry name" value="6PFK_2-Ptase"/>
    <property type="match status" value="1"/>
</dbReference>
<dbReference type="SUPFAM" id="SSF53254">
    <property type="entry name" value="Phosphoglycerate mutase-like"/>
    <property type="match status" value="1"/>
</dbReference>
<dbReference type="PROSITE" id="PS00175">
    <property type="entry name" value="PG_MUTASE"/>
    <property type="match status" value="1"/>
</dbReference>
<proteinExistence type="predicted"/>
<evidence type="ECO:0000313" key="4">
    <source>
        <dbReference type="EMBL" id="UJG39556.1"/>
    </source>
</evidence>
<dbReference type="Proteomes" id="UP001201020">
    <property type="component" value="Chromosome"/>
</dbReference>
<protein>
    <submittedName>
        <fullName evidence="4">Histidine phosphatase family protein</fullName>
    </submittedName>
</protein>
<feature type="transmembrane region" description="Helical" evidence="3">
    <location>
        <begin position="142"/>
        <end position="159"/>
    </location>
</feature>
<keyword evidence="3" id="KW-0812">Transmembrane</keyword>
<dbReference type="EMBL" id="CP084166">
    <property type="protein sequence ID" value="UJG39556.1"/>
    <property type="molecule type" value="Genomic_DNA"/>
</dbReference>
<feature type="binding site" evidence="2">
    <location>
        <position position="58"/>
    </location>
    <ligand>
        <name>substrate</name>
    </ligand>
</feature>
<keyword evidence="1" id="KW-0378">Hydrolase</keyword>
<dbReference type="SMART" id="SM00855">
    <property type="entry name" value="PGAM"/>
    <property type="match status" value="1"/>
</dbReference>
<evidence type="ECO:0000256" key="1">
    <source>
        <dbReference type="ARBA" id="ARBA00022801"/>
    </source>
</evidence>
<dbReference type="PANTHER" id="PTHR46517:SF1">
    <property type="entry name" value="FRUCTOSE-2,6-BISPHOSPHATASE TIGAR"/>
    <property type="match status" value="1"/>
</dbReference>
<dbReference type="InterPro" id="IPR001345">
    <property type="entry name" value="PG/BPGM_mutase_AS"/>
</dbReference>
<name>A0A9Y1BHX0_9ARCH</name>
<dbReference type="InterPro" id="IPR013078">
    <property type="entry name" value="His_Pase_superF_clade-1"/>
</dbReference>
<dbReference type="InterPro" id="IPR029033">
    <property type="entry name" value="His_PPase_superfam"/>
</dbReference>
<evidence type="ECO:0000256" key="3">
    <source>
        <dbReference type="SAM" id="Phobius"/>
    </source>
</evidence>
<accession>A0A9Y1BHX0</accession>
<dbReference type="GO" id="GO:0004331">
    <property type="term" value="F:fructose-2,6-bisphosphate 2-phosphatase activity"/>
    <property type="evidence" value="ECO:0007669"/>
    <property type="project" value="TreeGrafter"/>
</dbReference>
<dbReference type="AlphaFoldDB" id="A0A9Y1BHX0"/>
<dbReference type="CDD" id="cd07067">
    <property type="entry name" value="HP_PGM_like"/>
    <property type="match status" value="1"/>
</dbReference>
<keyword evidence="3" id="KW-1133">Transmembrane helix</keyword>
<dbReference type="Pfam" id="PF00300">
    <property type="entry name" value="His_Phos_1"/>
    <property type="match status" value="1"/>
</dbReference>
<dbReference type="GO" id="GO:0005829">
    <property type="term" value="C:cytosol"/>
    <property type="evidence" value="ECO:0007669"/>
    <property type="project" value="TreeGrafter"/>
</dbReference>
<gene>
    <name evidence="4" type="ORF">K9W45_06710</name>
</gene>